<dbReference type="VEuPathDB" id="FungiDB:VP01_1852g1"/>
<evidence type="ECO:0000313" key="3">
    <source>
        <dbReference type="Proteomes" id="UP000037035"/>
    </source>
</evidence>
<feature type="compositionally biased region" description="Basic and acidic residues" evidence="1">
    <location>
        <begin position="110"/>
        <end position="119"/>
    </location>
</feature>
<protein>
    <submittedName>
        <fullName evidence="2">Uncharacterized protein</fullName>
    </submittedName>
</protein>
<organism evidence="2 3">
    <name type="scientific">Puccinia sorghi</name>
    <dbReference type="NCBI Taxonomy" id="27349"/>
    <lineage>
        <taxon>Eukaryota</taxon>
        <taxon>Fungi</taxon>
        <taxon>Dikarya</taxon>
        <taxon>Basidiomycota</taxon>
        <taxon>Pucciniomycotina</taxon>
        <taxon>Pucciniomycetes</taxon>
        <taxon>Pucciniales</taxon>
        <taxon>Pucciniaceae</taxon>
        <taxon>Puccinia</taxon>
    </lineage>
</organism>
<dbReference type="Proteomes" id="UP000037035">
    <property type="component" value="Unassembled WGS sequence"/>
</dbReference>
<dbReference type="AlphaFoldDB" id="A0A0L6VDM0"/>
<proteinExistence type="predicted"/>
<evidence type="ECO:0000256" key="1">
    <source>
        <dbReference type="SAM" id="MobiDB-lite"/>
    </source>
</evidence>
<feature type="region of interest" description="Disordered" evidence="1">
    <location>
        <begin position="93"/>
        <end position="119"/>
    </location>
</feature>
<comment type="caution">
    <text evidence="2">The sequence shown here is derived from an EMBL/GenBank/DDBJ whole genome shotgun (WGS) entry which is preliminary data.</text>
</comment>
<sequence>MKVITCDFHTQTWPSSNWPCLDRSNSEPTQESHPTLLRPQLARHSASSKFDLSRCENSIPTIKFCSSLASIVPSLKLLPLFKEIVPEIEEFDPLPASDRAGSLKAISEPNGKEPHDLKP</sequence>
<gene>
    <name evidence="2" type="ORF">VP01_1852g1</name>
</gene>
<keyword evidence="3" id="KW-1185">Reference proteome</keyword>
<dbReference type="STRING" id="27349.A0A0L6VDM0"/>
<accession>A0A0L6VDM0</accession>
<evidence type="ECO:0000313" key="2">
    <source>
        <dbReference type="EMBL" id="KNZ58829.1"/>
    </source>
</evidence>
<reference evidence="2 3" key="1">
    <citation type="submission" date="2015-08" db="EMBL/GenBank/DDBJ databases">
        <title>Next Generation Sequencing and Analysis of the Genome of Puccinia sorghi L Schw, the Causal Agent of Maize Common Rust.</title>
        <authorList>
            <person name="Rochi L."/>
            <person name="Burguener G."/>
            <person name="Darino M."/>
            <person name="Turjanski A."/>
            <person name="Kreff E."/>
            <person name="Dieguez M.J."/>
            <person name="Sacco F."/>
        </authorList>
    </citation>
    <scope>NUCLEOTIDE SEQUENCE [LARGE SCALE GENOMIC DNA]</scope>
    <source>
        <strain evidence="2 3">RO10H11247</strain>
    </source>
</reference>
<name>A0A0L6VDM0_9BASI</name>
<dbReference type="EMBL" id="LAVV01006673">
    <property type="protein sequence ID" value="KNZ58829.1"/>
    <property type="molecule type" value="Genomic_DNA"/>
</dbReference>